<evidence type="ECO:0000313" key="12">
    <source>
        <dbReference type="Proteomes" id="UP001312865"/>
    </source>
</evidence>
<dbReference type="InterPro" id="IPR032807">
    <property type="entry name" value="GNVR"/>
</dbReference>
<evidence type="ECO:0000259" key="9">
    <source>
        <dbReference type="Pfam" id="PF02706"/>
    </source>
</evidence>
<dbReference type="RefSeq" id="WP_336586823.1">
    <property type="nucleotide sequence ID" value="NZ_JBBAXC010000007.1"/>
</dbReference>
<evidence type="ECO:0000256" key="4">
    <source>
        <dbReference type="ARBA" id="ARBA00022692"/>
    </source>
</evidence>
<dbReference type="Pfam" id="PF13807">
    <property type="entry name" value="GNVR"/>
    <property type="match status" value="1"/>
</dbReference>
<comment type="similarity">
    <text evidence="2">Belongs to the CpsC/CapA family.</text>
</comment>
<dbReference type="Pfam" id="PF02706">
    <property type="entry name" value="Wzz"/>
    <property type="match status" value="1"/>
</dbReference>
<evidence type="ECO:0000259" key="10">
    <source>
        <dbReference type="Pfam" id="PF13807"/>
    </source>
</evidence>
<name>A0ABU8HDL4_9BACI</name>
<proteinExistence type="inferred from homology"/>
<keyword evidence="6 8" id="KW-0472">Membrane</keyword>
<feature type="region of interest" description="Disordered" evidence="7">
    <location>
        <begin position="225"/>
        <end position="248"/>
    </location>
</feature>
<evidence type="ECO:0000256" key="2">
    <source>
        <dbReference type="ARBA" id="ARBA00006683"/>
    </source>
</evidence>
<dbReference type="InterPro" id="IPR050445">
    <property type="entry name" value="Bact_polysacc_biosynth/exp"/>
</dbReference>
<evidence type="ECO:0000313" key="11">
    <source>
        <dbReference type="EMBL" id="MEI5907382.1"/>
    </source>
</evidence>
<keyword evidence="4 8" id="KW-0812">Transmembrane</keyword>
<gene>
    <name evidence="11" type="ORF">WAK64_09970</name>
</gene>
<sequence>MEETISLKDLLDTLRKRIRLIFTITLITVACSGFITFFLLTPIYQSSTQLLVNKSNTDATFYNTNDIQANLQLINTYSVIMKSPAILEIVIEELKLDTTVEELDEKLTIQSQKDSQVLKLSVQHADAEKTVAIANKTAEVFKREIPTIMNVDNVTILSVAANSSKLTPIKPQPILNIAISLIIGLLSGTGIAFLLEIIDKTVKKEEDIEKSVGIPVIGIISRMDGPQMETSERRKNRNRKLRGETFGS</sequence>
<evidence type="ECO:0000256" key="5">
    <source>
        <dbReference type="ARBA" id="ARBA00022989"/>
    </source>
</evidence>
<keyword evidence="3" id="KW-1003">Cell membrane</keyword>
<comment type="caution">
    <text evidence="11">The sequence shown here is derived from an EMBL/GenBank/DDBJ whole genome shotgun (WGS) entry which is preliminary data.</text>
</comment>
<protein>
    <submittedName>
        <fullName evidence="11">Wzz/FepE/Etk N-terminal domain-containing protein</fullName>
    </submittedName>
</protein>
<evidence type="ECO:0000256" key="6">
    <source>
        <dbReference type="ARBA" id="ARBA00023136"/>
    </source>
</evidence>
<evidence type="ECO:0000256" key="3">
    <source>
        <dbReference type="ARBA" id="ARBA00022475"/>
    </source>
</evidence>
<feature type="transmembrane region" description="Helical" evidence="8">
    <location>
        <begin position="174"/>
        <end position="195"/>
    </location>
</feature>
<dbReference type="Proteomes" id="UP001312865">
    <property type="component" value="Unassembled WGS sequence"/>
</dbReference>
<accession>A0ABU8HDL4</accession>
<feature type="domain" description="Polysaccharide chain length determinant N-terminal" evidence="9">
    <location>
        <begin position="3"/>
        <end position="94"/>
    </location>
</feature>
<dbReference type="InterPro" id="IPR003856">
    <property type="entry name" value="LPS_length_determ_N"/>
</dbReference>
<feature type="domain" description="Tyrosine-protein kinase G-rich" evidence="10">
    <location>
        <begin position="149"/>
        <end position="194"/>
    </location>
</feature>
<reference evidence="11 12" key="1">
    <citation type="journal article" date="2018" name="J. Microbiol.">
        <title>Bacillus spongiae sp. nov., isolated from sponge of Jeju Island.</title>
        <authorList>
            <person name="Lee G.E."/>
            <person name="Im W.T."/>
            <person name="Park J.S."/>
        </authorList>
    </citation>
    <scope>NUCLEOTIDE SEQUENCE [LARGE SCALE GENOMIC DNA]</scope>
    <source>
        <strain evidence="11 12">135PIL107-10</strain>
    </source>
</reference>
<evidence type="ECO:0000256" key="1">
    <source>
        <dbReference type="ARBA" id="ARBA00004651"/>
    </source>
</evidence>
<dbReference type="EMBL" id="JBBAXC010000007">
    <property type="protein sequence ID" value="MEI5907382.1"/>
    <property type="molecule type" value="Genomic_DNA"/>
</dbReference>
<dbReference type="PANTHER" id="PTHR32309">
    <property type="entry name" value="TYROSINE-PROTEIN KINASE"/>
    <property type="match status" value="1"/>
</dbReference>
<organism evidence="11 12">
    <name type="scientific">Bacillus spongiae</name>
    <dbReference type="NCBI Taxonomy" id="2683610"/>
    <lineage>
        <taxon>Bacteria</taxon>
        <taxon>Bacillati</taxon>
        <taxon>Bacillota</taxon>
        <taxon>Bacilli</taxon>
        <taxon>Bacillales</taxon>
        <taxon>Bacillaceae</taxon>
        <taxon>Bacillus</taxon>
    </lineage>
</organism>
<keyword evidence="12" id="KW-1185">Reference proteome</keyword>
<keyword evidence="5 8" id="KW-1133">Transmembrane helix</keyword>
<feature type="transmembrane region" description="Helical" evidence="8">
    <location>
        <begin position="20"/>
        <end position="44"/>
    </location>
</feature>
<comment type="subcellular location">
    <subcellularLocation>
        <location evidence="1">Cell membrane</location>
        <topology evidence="1">Multi-pass membrane protein</topology>
    </subcellularLocation>
</comment>
<dbReference type="PANTHER" id="PTHR32309:SF13">
    <property type="entry name" value="FERRIC ENTEROBACTIN TRANSPORT PROTEIN FEPE"/>
    <property type="match status" value="1"/>
</dbReference>
<evidence type="ECO:0000256" key="7">
    <source>
        <dbReference type="SAM" id="MobiDB-lite"/>
    </source>
</evidence>
<evidence type="ECO:0000256" key="8">
    <source>
        <dbReference type="SAM" id="Phobius"/>
    </source>
</evidence>